<evidence type="ECO:0000259" key="1">
    <source>
        <dbReference type="PROSITE" id="PS50206"/>
    </source>
</evidence>
<evidence type="ECO:0000313" key="2">
    <source>
        <dbReference type="EMBL" id="KUG24452.1"/>
    </source>
</evidence>
<dbReference type="InterPro" id="IPR001763">
    <property type="entry name" value="Rhodanese-like_dom"/>
</dbReference>
<gene>
    <name evidence="2" type="ORF">ASZ90_005740</name>
</gene>
<dbReference type="PROSITE" id="PS50206">
    <property type="entry name" value="RHODANESE_3"/>
    <property type="match status" value="1"/>
</dbReference>
<dbReference type="SUPFAM" id="SSF52821">
    <property type="entry name" value="Rhodanese/Cell cycle control phosphatase"/>
    <property type="match status" value="1"/>
</dbReference>
<dbReference type="Pfam" id="PF00581">
    <property type="entry name" value="Rhodanese"/>
    <property type="match status" value="1"/>
</dbReference>
<name>A0A0W8FUF8_9ZZZZ</name>
<organism evidence="2">
    <name type="scientific">hydrocarbon metagenome</name>
    <dbReference type="NCBI Taxonomy" id="938273"/>
    <lineage>
        <taxon>unclassified sequences</taxon>
        <taxon>metagenomes</taxon>
        <taxon>ecological metagenomes</taxon>
    </lineage>
</organism>
<dbReference type="AlphaFoldDB" id="A0A0W8FUF8"/>
<sequence>MIAIIFNSTRSNYIPLFGFSSAALIKEQQAKIPTITLSEAYDLYLKNKNIFVDARDPFSFEEGHITGAINIYPDEASLQASSLKVKTKQGYFFVTYCDGPQCPLSKETAHTDITRNFNSKSFCEWMECLVKCQTPNL</sequence>
<accession>A0A0W8FUF8</accession>
<dbReference type="EMBL" id="LNQE01000847">
    <property type="protein sequence ID" value="KUG24452.1"/>
    <property type="molecule type" value="Genomic_DNA"/>
</dbReference>
<dbReference type="InterPro" id="IPR036873">
    <property type="entry name" value="Rhodanese-like_dom_sf"/>
</dbReference>
<comment type="caution">
    <text evidence="2">The sequence shown here is derived from an EMBL/GenBank/DDBJ whole genome shotgun (WGS) entry which is preliminary data.</text>
</comment>
<reference evidence="2" key="1">
    <citation type="journal article" date="2015" name="Proc. Natl. Acad. Sci. U.S.A.">
        <title>Networks of energetic and metabolic interactions define dynamics in microbial communities.</title>
        <authorList>
            <person name="Embree M."/>
            <person name="Liu J.K."/>
            <person name="Al-Bassam M.M."/>
            <person name="Zengler K."/>
        </authorList>
    </citation>
    <scope>NUCLEOTIDE SEQUENCE</scope>
</reference>
<protein>
    <recommendedName>
        <fullName evidence="1">Rhodanese domain-containing protein</fullName>
    </recommendedName>
</protein>
<proteinExistence type="predicted"/>
<dbReference type="Gene3D" id="3.40.250.10">
    <property type="entry name" value="Rhodanese-like domain"/>
    <property type="match status" value="1"/>
</dbReference>
<feature type="domain" description="Rhodanese" evidence="1">
    <location>
        <begin position="45"/>
        <end position="71"/>
    </location>
</feature>